<evidence type="ECO:0000256" key="4">
    <source>
        <dbReference type="ARBA" id="ARBA00022692"/>
    </source>
</evidence>
<dbReference type="EMBL" id="JABWDJ010000617">
    <property type="protein sequence ID" value="NVB76569.1"/>
    <property type="molecule type" value="Genomic_DNA"/>
</dbReference>
<keyword evidence="5 7" id="KW-1133">Transmembrane helix</keyword>
<dbReference type="AlphaFoldDB" id="A0A7Y6PIT7"/>
<evidence type="ECO:0000256" key="5">
    <source>
        <dbReference type="ARBA" id="ARBA00022989"/>
    </source>
</evidence>
<dbReference type="GO" id="GO:0005886">
    <property type="term" value="C:plasma membrane"/>
    <property type="evidence" value="ECO:0007669"/>
    <property type="project" value="UniProtKB-SubCell"/>
</dbReference>
<evidence type="ECO:0000313" key="8">
    <source>
        <dbReference type="EMBL" id="NVB76569.1"/>
    </source>
</evidence>
<feature type="transmembrane region" description="Helical" evidence="7">
    <location>
        <begin position="6"/>
        <end position="25"/>
    </location>
</feature>
<organism evidence="8 9">
    <name type="scientific">Phocaeicola vulgatus</name>
    <name type="common">Bacteroides vulgatus</name>
    <dbReference type="NCBI Taxonomy" id="821"/>
    <lineage>
        <taxon>Bacteria</taxon>
        <taxon>Pseudomonadati</taxon>
        <taxon>Bacteroidota</taxon>
        <taxon>Bacteroidia</taxon>
        <taxon>Bacteroidales</taxon>
        <taxon>Bacteroidaceae</taxon>
        <taxon>Phocaeicola</taxon>
    </lineage>
</organism>
<dbReference type="InterPro" id="IPR003370">
    <property type="entry name" value="Chromate_transpt"/>
</dbReference>
<evidence type="ECO:0000256" key="7">
    <source>
        <dbReference type="SAM" id="Phobius"/>
    </source>
</evidence>
<dbReference type="PANTHER" id="PTHR43663:SF1">
    <property type="entry name" value="CHROMATE TRANSPORTER"/>
    <property type="match status" value="1"/>
</dbReference>
<keyword evidence="3" id="KW-1003">Cell membrane</keyword>
<keyword evidence="6 7" id="KW-0472">Membrane</keyword>
<dbReference type="PANTHER" id="PTHR43663">
    <property type="entry name" value="CHROMATE TRANSPORT PROTEIN-RELATED"/>
    <property type="match status" value="1"/>
</dbReference>
<accession>A0A7Y6PIT7</accession>
<feature type="transmembrane region" description="Helical" evidence="7">
    <location>
        <begin position="70"/>
        <end position="93"/>
    </location>
</feature>
<keyword evidence="4 7" id="KW-0812">Transmembrane</keyword>
<evidence type="ECO:0000256" key="6">
    <source>
        <dbReference type="ARBA" id="ARBA00023136"/>
    </source>
</evidence>
<evidence type="ECO:0000256" key="1">
    <source>
        <dbReference type="ARBA" id="ARBA00004651"/>
    </source>
</evidence>
<comment type="caution">
    <text evidence="8">The sequence shown here is derived from an EMBL/GenBank/DDBJ whole genome shotgun (WGS) entry which is preliminary data.</text>
</comment>
<evidence type="ECO:0000256" key="2">
    <source>
        <dbReference type="ARBA" id="ARBA00005262"/>
    </source>
</evidence>
<dbReference type="Pfam" id="PF02417">
    <property type="entry name" value="Chromate_transp"/>
    <property type="match status" value="1"/>
</dbReference>
<gene>
    <name evidence="8" type="ORF">HUV05_24350</name>
</gene>
<proteinExistence type="inferred from homology"/>
<comment type="similarity">
    <text evidence="2">Belongs to the chromate ion transporter (CHR) (TC 2.A.51) family.</text>
</comment>
<dbReference type="RefSeq" id="WP_176350976.1">
    <property type="nucleotide sequence ID" value="NZ_JABWDJ010000617.1"/>
</dbReference>
<dbReference type="InterPro" id="IPR052518">
    <property type="entry name" value="CHR_Transporter"/>
</dbReference>
<reference evidence="8 9" key="1">
    <citation type="submission" date="2020-04" db="EMBL/GenBank/DDBJ databases">
        <authorList>
            <person name="Pieper L."/>
        </authorList>
    </citation>
    <scope>NUCLEOTIDE SEQUENCE [LARGE SCALE GENOMIC DNA]</scope>
    <source>
        <strain evidence="8 9">B33</strain>
    </source>
</reference>
<protein>
    <submittedName>
        <fullName evidence="8">Chromate transporter</fullName>
    </submittedName>
</protein>
<sequence>MIYLELLLTFLKIGAFTFGGGYAMLPLIQAEVKSHGWLDTAELVDFIAVSESTPGPFAVNISTFVGMRTAGIPGALCATFGVVLPSFLIIILVA</sequence>
<feature type="non-terminal residue" evidence="8">
    <location>
        <position position="94"/>
    </location>
</feature>
<evidence type="ECO:0000313" key="9">
    <source>
        <dbReference type="Proteomes" id="UP000524321"/>
    </source>
</evidence>
<reference evidence="8 9" key="2">
    <citation type="submission" date="2020-07" db="EMBL/GenBank/DDBJ databases">
        <title>Bacterial metabolism rescues the inhibition of intestinal drug absorption by food and drug additives.</title>
        <authorList>
            <person name="Zou L."/>
            <person name="Spanogiannopoulos P."/>
            <person name="Chien H.-C."/>
            <person name="Pieper L.M."/>
            <person name="Cai W."/>
            <person name="Khuri N."/>
            <person name="Pottel J."/>
            <person name="Vora B."/>
            <person name="Ni Z."/>
            <person name="Tsakalozou E."/>
            <person name="Zhang W."/>
            <person name="Shoichet B.K."/>
            <person name="Giacomini K.M."/>
            <person name="Turnbaugh P.J."/>
        </authorList>
    </citation>
    <scope>NUCLEOTIDE SEQUENCE [LARGE SCALE GENOMIC DNA]</scope>
    <source>
        <strain evidence="8 9">B33</strain>
    </source>
</reference>
<comment type="subcellular location">
    <subcellularLocation>
        <location evidence="1">Cell membrane</location>
        <topology evidence="1">Multi-pass membrane protein</topology>
    </subcellularLocation>
</comment>
<evidence type="ECO:0000256" key="3">
    <source>
        <dbReference type="ARBA" id="ARBA00022475"/>
    </source>
</evidence>
<dbReference type="Proteomes" id="UP000524321">
    <property type="component" value="Unassembled WGS sequence"/>
</dbReference>
<name>A0A7Y6PIT7_PHOVU</name>
<dbReference type="GO" id="GO:0015109">
    <property type="term" value="F:chromate transmembrane transporter activity"/>
    <property type="evidence" value="ECO:0007669"/>
    <property type="project" value="InterPro"/>
</dbReference>